<protein>
    <submittedName>
        <fullName evidence="1">Glycosyltransferase family 32 protein</fullName>
    </submittedName>
</protein>
<dbReference type="InterPro" id="IPR051706">
    <property type="entry name" value="Glycosyltransferase_domain"/>
</dbReference>
<dbReference type="Pfam" id="PF05704">
    <property type="entry name" value="Caps_synth"/>
    <property type="match status" value="1"/>
</dbReference>
<dbReference type="PANTHER" id="PTHR32385">
    <property type="entry name" value="MANNOSYL PHOSPHORYLINOSITOL CERAMIDE SYNTHASE"/>
    <property type="match status" value="1"/>
</dbReference>
<dbReference type="EMBL" id="JBIGHV010000005">
    <property type="protein sequence ID" value="MFG6431218.1"/>
    <property type="molecule type" value="Genomic_DNA"/>
</dbReference>
<comment type="caution">
    <text evidence="1">The sequence shown here is derived from an EMBL/GenBank/DDBJ whole genome shotgun (WGS) entry which is preliminary data.</text>
</comment>
<dbReference type="RefSeq" id="WP_394480110.1">
    <property type="nucleotide sequence ID" value="NZ_JBIGHV010000005.1"/>
</dbReference>
<evidence type="ECO:0000313" key="2">
    <source>
        <dbReference type="Proteomes" id="UP001606210"/>
    </source>
</evidence>
<dbReference type="Gene3D" id="3.90.550.20">
    <property type="match status" value="1"/>
</dbReference>
<keyword evidence="2" id="KW-1185">Reference proteome</keyword>
<reference evidence="1 2" key="1">
    <citation type="submission" date="2024-08" db="EMBL/GenBank/DDBJ databases">
        <authorList>
            <person name="Lu H."/>
        </authorList>
    </citation>
    <scope>NUCLEOTIDE SEQUENCE [LARGE SCALE GENOMIC DNA]</scope>
    <source>
        <strain evidence="1 2">LYH14W</strain>
    </source>
</reference>
<dbReference type="PANTHER" id="PTHR32385:SF15">
    <property type="entry name" value="INOSITOL PHOSPHOCERAMIDE MANNOSYLTRANSFERASE 1"/>
    <property type="match status" value="1"/>
</dbReference>
<accession>A0ABW7F3N1</accession>
<proteinExistence type="predicted"/>
<sequence length="316" mass="36166">MTTLVLVLKGLLILATVLFLREVWTVLRARVPERTRETVVGAARCETEIPKVIWTYWQTEPAPDFIVACLENWRRFAPDHEIRLLHRASALDWLPGLRADFDTLPAYRQADWLRIQLLARHGGVWMDASILLARDLDWLHQQRARRAASYVGFYVDRFTARPEQPIVENWLMAAVPGCPFATALAQGFDEALDIGPEAMLTRLQDQGRAARVLQRLDTGSQRYLLMHVVAADLLDRQAADYRLALMRAEDGPFAWLCGVGWRKTHLFVRIALTPCPRRLPALLKLRGNDRNIVERNWLRGRVLPGSVLDALLRRPS</sequence>
<evidence type="ECO:0000313" key="1">
    <source>
        <dbReference type="EMBL" id="MFG6431218.1"/>
    </source>
</evidence>
<dbReference type="Proteomes" id="UP001606210">
    <property type="component" value="Unassembled WGS sequence"/>
</dbReference>
<gene>
    <name evidence="1" type="ORF">ACG00Y_14910</name>
</gene>
<dbReference type="InterPro" id="IPR008441">
    <property type="entry name" value="AfumC-like_glycosyl_Trfase"/>
</dbReference>
<dbReference type="InterPro" id="IPR029044">
    <property type="entry name" value="Nucleotide-diphossugar_trans"/>
</dbReference>
<dbReference type="SUPFAM" id="SSF53448">
    <property type="entry name" value="Nucleotide-diphospho-sugar transferases"/>
    <property type="match status" value="1"/>
</dbReference>
<name>A0ABW7F3N1_9BURK</name>
<organism evidence="1 2">
    <name type="scientific">Pelomonas parva</name>
    <dbReference type="NCBI Taxonomy" id="3299032"/>
    <lineage>
        <taxon>Bacteria</taxon>
        <taxon>Pseudomonadati</taxon>
        <taxon>Pseudomonadota</taxon>
        <taxon>Betaproteobacteria</taxon>
        <taxon>Burkholderiales</taxon>
        <taxon>Sphaerotilaceae</taxon>
        <taxon>Roseateles</taxon>
    </lineage>
</organism>